<feature type="transmembrane region" description="Helical" evidence="7">
    <location>
        <begin position="119"/>
        <end position="137"/>
    </location>
</feature>
<proteinExistence type="inferred from homology"/>
<reference evidence="8 9" key="1">
    <citation type="submission" date="2019-03" db="EMBL/GenBank/DDBJ databases">
        <title>Genome sequence of Lentibacillus salicampi ATCC BAA-719.</title>
        <authorList>
            <person name="Maclea K.S."/>
            <person name="Simoes Junior M."/>
        </authorList>
    </citation>
    <scope>NUCLEOTIDE SEQUENCE [LARGE SCALE GENOMIC DNA]</scope>
    <source>
        <strain evidence="8 9">ATCC BAA-719</strain>
    </source>
</reference>
<evidence type="ECO:0000256" key="7">
    <source>
        <dbReference type="HAMAP-Rule" id="MF_01147"/>
    </source>
</evidence>
<comment type="catalytic activity">
    <reaction evidence="7">
        <text>L-cysteinyl-[prolipoprotein] + a 1,2-diacyl-sn-glycero-3-phospho-(1'-sn-glycerol) = an S-1,2-diacyl-sn-glyceryl-L-cysteinyl-[prolipoprotein] + sn-glycerol 1-phosphate + H(+)</text>
        <dbReference type="Rhea" id="RHEA:56712"/>
        <dbReference type="Rhea" id="RHEA-COMP:14679"/>
        <dbReference type="Rhea" id="RHEA-COMP:14680"/>
        <dbReference type="ChEBI" id="CHEBI:15378"/>
        <dbReference type="ChEBI" id="CHEBI:29950"/>
        <dbReference type="ChEBI" id="CHEBI:57685"/>
        <dbReference type="ChEBI" id="CHEBI:64716"/>
        <dbReference type="ChEBI" id="CHEBI:140658"/>
        <dbReference type="EC" id="2.5.1.145"/>
    </reaction>
</comment>
<keyword evidence="4 7" id="KW-0812">Transmembrane</keyword>
<comment type="caution">
    <text evidence="8">The sequence shown here is derived from an EMBL/GenBank/DDBJ whole genome shotgun (WGS) entry which is preliminary data.</text>
</comment>
<feature type="transmembrane region" description="Helical" evidence="7">
    <location>
        <begin position="51"/>
        <end position="73"/>
    </location>
</feature>
<name>A0A4Y9ADZ7_9BACI</name>
<feature type="transmembrane region" description="Helical" evidence="7">
    <location>
        <begin position="182"/>
        <end position="199"/>
    </location>
</feature>
<evidence type="ECO:0000313" key="9">
    <source>
        <dbReference type="Proteomes" id="UP000298484"/>
    </source>
</evidence>
<feature type="transmembrane region" description="Helical" evidence="7">
    <location>
        <begin position="211"/>
        <end position="228"/>
    </location>
</feature>
<keyword evidence="2 7" id="KW-1003">Cell membrane</keyword>
<evidence type="ECO:0000256" key="4">
    <source>
        <dbReference type="ARBA" id="ARBA00022692"/>
    </source>
</evidence>
<dbReference type="PANTHER" id="PTHR30589:SF0">
    <property type="entry name" value="PHOSPHATIDYLGLYCEROL--PROLIPOPROTEIN DIACYLGLYCERYL TRANSFERASE"/>
    <property type="match status" value="1"/>
</dbReference>
<keyword evidence="6 7" id="KW-0472">Membrane</keyword>
<dbReference type="UniPathway" id="UPA00664"/>
<dbReference type="AlphaFoldDB" id="A0A4Y9ADZ7"/>
<evidence type="ECO:0000256" key="3">
    <source>
        <dbReference type="ARBA" id="ARBA00022679"/>
    </source>
</evidence>
<feature type="transmembrane region" description="Helical" evidence="7">
    <location>
        <begin position="20"/>
        <end position="39"/>
    </location>
</feature>
<keyword evidence="3 7" id="KW-0808">Transferase</keyword>
<feature type="transmembrane region" description="Helical" evidence="7">
    <location>
        <begin position="240"/>
        <end position="260"/>
    </location>
</feature>
<dbReference type="NCBIfam" id="TIGR00544">
    <property type="entry name" value="lgt"/>
    <property type="match status" value="1"/>
</dbReference>
<gene>
    <name evidence="7" type="primary">lgt</name>
    <name evidence="8" type="ORF">E4U82_07520</name>
</gene>
<keyword evidence="8" id="KW-0449">Lipoprotein</keyword>
<dbReference type="PANTHER" id="PTHR30589">
    <property type="entry name" value="PROLIPOPROTEIN DIACYLGLYCERYL TRANSFERASE"/>
    <property type="match status" value="1"/>
</dbReference>
<dbReference type="HAMAP" id="MF_01147">
    <property type="entry name" value="Lgt"/>
    <property type="match status" value="1"/>
</dbReference>
<evidence type="ECO:0000256" key="5">
    <source>
        <dbReference type="ARBA" id="ARBA00022989"/>
    </source>
</evidence>
<dbReference type="Proteomes" id="UP000298484">
    <property type="component" value="Unassembled WGS sequence"/>
</dbReference>
<evidence type="ECO:0000256" key="2">
    <source>
        <dbReference type="ARBA" id="ARBA00022475"/>
    </source>
</evidence>
<organism evidence="8 9">
    <name type="scientific">Lentibacillus salicampi</name>
    <dbReference type="NCBI Taxonomy" id="175306"/>
    <lineage>
        <taxon>Bacteria</taxon>
        <taxon>Bacillati</taxon>
        <taxon>Bacillota</taxon>
        <taxon>Bacilli</taxon>
        <taxon>Bacillales</taxon>
        <taxon>Bacillaceae</taxon>
        <taxon>Lentibacillus</taxon>
    </lineage>
</organism>
<feature type="transmembrane region" description="Helical" evidence="7">
    <location>
        <begin position="93"/>
        <end position="112"/>
    </location>
</feature>
<evidence type="ECO:0000313" key="8">
    <source>
        <dbReference type="EMBL" id="TFJ93327.1"/>
    </source>
</evidence>
<sequence length="280" mass="31695">MTCNAPALDPVFLNIGPLTIYWYGLIIAFGAFLGLYIATKESDKLGLQKDLMVDLVVFAIPVAIIFARIYYVIFEWDRYIGGPWWDVFAIWEGGIAIHGALIGAVLTAVIFARVKHVSFWQLADIAAPSLILGQAIGRWGNFMNQEAHGGPISEETFNSFHTYLPDFIMNQMCIEGVMYHPTFLYESVWNILVLVFLLVLRRKNPLRGEVFLSYLMAYSAGRLVIEGMRTDSLYVPGTEIRMAQLISVLIILGLAALMWYRRRTGKTTKHYDGTKVKKKK</sequence>
<dbReference type="Pfam" id="PF01790">
    <property type="entry name" value="LGT"/>
    <property type="match status" value="1"/>
</dbReference>
<dbReference type="EC" id="2.5.1.145" evidence="7"/>
<evidence type="ECO:0000256" key="1">
    <source>
        <dbReference type="ARBA" id="ARBA00007150"/>
    </source>
</evidence>
<dbReference type="InterPro" id="IPR001640">
    <property type="entry name" value="Lgt"/>
</dbReference>
<dbReference type="PROSITE" id="PS01311">
    <property type="entry name" value="LGT"/>
    <property type="match status" value="1"/>
</dbReference>
<protein>
    <recommendedName>
        <fullName evidence="7">Phosphatidylglycerol--prolipoprotein diacylglyceryl transferase</fullName>
        <ecNumber evidence="7">2.5.1.145</ecNumber>
    </recommendedName>
</protein>
<dbReference type="RefSeq" id="WP_135109591.1">
    <property type="nucleotide sequence ID" value="NZ_SRHY01000007.1"/>
</dbReference>
<accession>A0A4Y9ADZ7</accession>
<dbReference type="GO" id="GO:0042158">
    <property type="term" value="P:lipoprotein biosynthetic process"/>
    <property type="evidence" value="ECO:0007669"/>
    <property type="project" value="UniProtKB-UniRule"/>
</dbReference>
<dbReference type="GO" id="GO:0008961">
    <property type="term" value="F:phosphatidylglycerol-prolipoprotein diacylglyceryl transferase activity"/>
    <property type="evidence" value="ECO:0007669"/>
    <property type="project" value="UniProtKB-UniRule"/>
</dbReference>
<dbReference type="OrthoDB" id="871140at2"/>
<comment type="similarity">
    <text evidence="1 7">Belongs to the Lgt family.</text>
</comment>
<comment type="subcellular location">
    <subcellularLocation>
        <location evidence="7">Cell membrane</location>
        <topology evidence="7">Multi-pass membrane protein</topology>
    </subcellularLocation>
</comment>
<keyword evidence="8" id="KW-0328">Glycosyltransferase</keyword>
<comment type="pathway">
    <text evidence="7">Protein modification; lipoprotein biosynthesis (diacylglyceryl transfer).</text>
</comment>
<keyword evidence="5 7" id="KW-1133">Transmembrane helix</keyword>
<dbReference type="GO" id="GO:0005886">
    <property type="term" value="C:plasma membrane"/>
    <property type="evidence" value="ECO:0007669"/>
    <property type="project" value="UniProtKB-SubCell"/>
</dbReference>
<evidence type="ECO:0000256" key="6">
    <source>
        <dbReference type="ARBA" id="ARBA00023136"/>
    </source>
</evidence>
<feature type="binding site" evidence="7">
    <location>
        <position position="138"/>
    </location>
    <ligand>
        <name>a 1,2-diacyl-sn-glycero-3-phospho-(1'-sn-glycerol)</name>
        <dbReference type="ChEBI" id="CHEBI:64716"/>
    </ligand>
</feature>
<dbReference type="EMBL" id="SRHY01000007">
    <property type="protein sequence ID" value="TFJ93327.1"/>
    <property type="molecule type" value="Genomic_DNA"/>
</dbReference>
<comment type="function">
    <text evidence="7">Catalyzes the transfer of the diacylglyceryl group from phosphatidylglycerol to the sulfhydryl group of the N-terminal cysteine of a prolipoprotein, the first step in the formation of mature lipoproteins.</text>
</comment>
<keyword evidence="9" id="KW-1185">Reference proteome</keyword>